<dbReference type="EMBL" id="JAFEKC020000014">
    <property type="protein sequence ID" value="KAK0510871.1"/>
    <property type="molecule type" value="Genomic_DNA"/>
</dbReference>
<name>A0AA39QYP0_9LECA</name>
<dbReference type="InterPro" id="IPR029058">
    <property type="entry name" value="AB_hydrolase_fold"/>
</dbReference>
<gene>
    <name evidence="2" type="ORF">JMJ35_006423</name>
</gene>
<dbReference type="Pfam" id="PF00561">
    <property type="entry name" value="Abhydrolase_1"/>
    <property type="match status" value="1"/>
</dbReference>
<comment type="caution">
    <text evidence="2">The sequence shown here is derived from an EMBL/GenBank/DDBJ whole genome shotgun (WGS) entry which is preliminary data.</text>
</comment>
<keyword evidence="3" id="KW-1185">Reference proteome</keyword>
<feature type="domain" description="AB hydrolase-1" evidence="1">
    <location>
        <begin position="86"/>
        <end position="255"/>
    </location>
</feature>
<dbReference type="CDD" id="cd12809">
    <property type="entry name" value="Esterase_713_like-2"/>
    <property type="match status" value="1"/>
</dbReference>
<sequence>MWTTKVITATAIALLSRAIAILATKPVLLPGLDGLRSYDSQEAQHQRQVFFVGGNYQTDPTTNLTLFVNQMYTEQLIPANGVKHPNPLIFFHGAGLSGATWLQTPDNRQGWASYFLDQGYAVFLVDVVSVGRSSRLPPTAVTGAATVEVVEAFFSASEKFPTNYPQAKLHTQWPGTGLQGDPTFDAWYPSLIQVPVDNAATEEAVAIATCDLLSRIPPSFLIAHSYGGLFLWVVADKCPKAVQGIFGIEPSEPPFVNLVPGTSTPARPYGLTDTPITYDPPVVNPITDLKKVIVGTDSPANRSCILQANPPRTLPNLIDIPMYIYTTQSSIHITYDHCNIAYLRQAGVKDLTWQLLQDIGIYGNGHFSFIEKNNLVIASLALEWFKEKETQKH</sequence>
<dbReference type="Proteomes" id="UP001166286">
    <property type="component" value="Unassembled WGS sequence"/>
</dbReference>
<dbReference type="Gene3D" id="3.40.50.1820">
    <property type="entry name" value="alpha/beta hydrolase"/>
    <property type="match status" value="1"/>
</dbReference>
<dbReference type="PANTHER" id="PTHR43194:SF4">
    <property type="entry name" value="AB HYDROLASE-1 DOMAIN-CONTAINING PROTEIN"/>
    <property type="match status" value="1"/>
</dbReference>
<proteinExistence type="predicted"/>
<dbReference type="PANTHER" id="PTHR43194">
    <property type="entry name" value="HYDROLASE ALPHA/BETA FOLD FAMILY"/>
    <property type="match status" value="1"/>
</dbReference>
<protein>
    <recommendedName>
        <fullName evidence="1">AB hydrolase-1 domain-containing protein</fullName>
    </recommendedName>
</protein>
<dbReference type="AlphaFoldDB" id="A0AA39QYP0"/>
<reference evidence="2" key="1">
    <citation type="submission" date="2023-03" db="EMBL/GenBank/DDBJ databases">
        <title>Complete genome of Cladonia borealis.</title>
        <authorList>
            <person name="Park H."/>
        </authorList>
    </citation>
    <scope>NUCLEOTIDE SEQUENCE</scope>
    <source>
        <strain evidence="2">ANT050790</strain>
    </source>
</reference>
<dbReference type="InterPro" id="IPR000073">
    <property type="entry name" value="AB_hydrolase_1"/>
</dbReference>
<organism evidence="2 3">
    <name type="scientific">Cladonia borealis</name>
    <dbReference type="NCBI Taxonomy" id="184061"/>
    <lineage>
        <taxon>Eukaryota</taxon>
        <taxon>Fungi</taxon>
        <taxon>Dikarya</taxon>
        <taxon>Ascomycota</taxon>
        <taxon>Pezizomycotina</taxon>
        <taxon>Lecanoromycetes</taxon>
        <taxon>OSLEUM clade</taxon>
        <taxon>Lecanoromycetidae</taxon>
        <taxon>Lecanorales</taxon>
        <taxon>Lecanorineae</taxon>
        <taxon>Cladoniaceae</taxon>
        <taxon>Cladonia</taxon>
    </lineage>
</organism>
<accession>A0AA39QYP0</accession>
<dbReference type="SUPFAM" id="SSF53474">
    <property type="entry name" value="alpha/beta-Hydrolases"/>
    <property type="match status" value="1"/>
</dbReference>
<evidence type="ECO:0000313" key="3">
    <source>
        <dbReference type="Proteomes" id="UP001166286"/>
    </source>
</evidence>
<evidence type="ECO:0000313" key="2">
    <source>
        <dbReference type="EMBL" id="KAK0510871.1"/>
    </source>
</evidence>
<evidence type="ECO:0000259" key="1">
    <source>
        <dbReference type="Pfam" id="PF00561"/>
    </source>
</evidence>
<dbReference type="InterPro" id="IPR050228">
    <property type="entry name" value="Carboxylesterase_BioH"/>
</dbReference>